<dbReference type="AlphaFoldDB" id="A0A553GW50"/>
<reference evidence="1 2" key="1">
    <citation type="submission" date="2019-07" db="EMBL/GenBank/DDBJ databases">
        <title>Pseudomonas mangiferae sp. nov., isolated from bark of mango tree in Thailand.</title>
        <authorList>
            <person name="Srisuk N."/>
            <person name="Anurat P."/>
        </authorList>
    </citation>
    <scope>NUCLEOTIDE SEQUENCE [LARGE SCALE GENOMIC DNA]</scope>
    <source>
        <strain evidence="1 2">DMKU_BBB3-04</strain>
    </source>
</reference>
<gene>
    <name evidence="1" type="ORF">FM069_16245</name>
</gene>
<sequence length="177" mass="20488">MNAFSKSLKDKFSIIWFLALIIDSVAAGDYAENSILEGWVVRIELSNYVQFKNFQYDLMYLVAHAKRNSQANNFCLVGYRWPNGAVRAAVNWKEESYLYIWSGRRIVPEEYGDYASSLIMSDSIDLKHSVVDREDQMAMSTYLRRDVEGTLEDCAKHGVEYELKPFTPPSPKDMDDW</sequence>
<accession>A0A553GW50</accession>
<protein>
    <submittedName>
        <fullName evidence="1">Uncharacterized protein</fullName>
    </submittedName>
</protein>
<dbReference type="OrthoDB" id="6874586at2"/>
<organism evidence="1 2">
    <name type="scientific">Pseudomonas mangiferae</name>
    <dbReference type="NCBI Taxonomy" id="2593654"/>
    <lineage>
        <taxon>Bacteria</taxon>
        <taxon>Pseudomonadati</taxon>
        <taxon>Pseudomonadota</taxon>
        <taxon>Gammaproteobacteria</taxon>
        <taxon>Pseudomonadales</taxon>
        <taxon>Pseudomonadaceae</taxon>
        <taxon>Pseudomonas</taxon>
    </lineage>
</organism>
<evidence type="ECO:0000313" key="2">
    <source>
        <dbReference type="Proteomes" id="UP000315235"/>
    </source>
</evidence>
<dbReference type="Proteomes" id="UP000315235">
    <property type="component" value="Unassembled WGS sequence"/>
</dbReference>
<comment type="caution">
    <text evidence="1">The sequence shown here is derived from an EMBL/GenBank/DDBJ whole genome shotgun (WGS) entry which is preliminary data.</text>
</comment>
<dbReference type="RefSeq" id="WP_143489418.1">
    <property type="nucleotide sequence ID" value="NZ_VJOY01000012.1"/>
</dbReference>
<name>A0A553GW50_9PSED</name>
<proteinExistence type="predicted"/>
<dbReference type="EMBL" id="VJOY01000012">
    <property type="protein sequence ID" value="TRX73683.1"/>
    <property type="molecule type" value="Genomic_DNA"/>
</dbReference>
<evidence type="ECO:0000313" key="1">
    <source>
        <dbReference type="EMBL" id="TRX73683.1"/>
    </source>
</evidence>
<keyword evidence="2" id="KW-1185">Reference proteome</keyword>